<dbReference type="AlphaFoldDB" id="A0A4P9ZWS9"/>
<keyword evidence="1" id="KW-0732">Signal</keyword>
<feature type="signal peptide" evidence="1">
    <location>
        <begin position="1"/>
        <end position="20"/>
    </location>
</feature>
<evidence type="ECO:0000256" key="1">
    <source>
        <dbReference type="SAM" id="SignalP"/>
    </source>
</evidence>
<organism evidence="2 3">
    <name type="scientific">Dimargaris cristalligena</name>
    <dbReference type="NCBI Taxonomy" id="215637"/>
    <lineage>
        <taxon>Eukaryota</taxon>
        <taxon>Fungi</taxon>
        <taxon>Fungi incertae sedis</taxon>
        <taxon>Zoopagomycota</taxon>
        <taxon>Kickxellomycotina</taxon>
        <taxon>Dimargaritomycetes</taxon>
        <taxon>Dimargaritales</taxon>
        <taxon>Dimargaritaceae</taxon>
        <taxon>Dimargaris</taxon>
    </lineage>
</organism>
<protein>
    <submittedName>
        <fullName evidence="2">Uncharacterized protein</fullName>
    </submittedName>
</protein>
<evidence type="ECO:0000313" key="3">
    <source>
        <dbReference type="Proteomes" id="UP000268162"/>
    </source>
</evidence>
<dbReference type="Proteomes" id="UP000268162">
    <property type="component" value="Unassembled WGS sequence"/>
</dbReference>
<accession>A0A4P9ZWS9</accession>
<sequence>MPFPIKVLVLGLLLAHPAWAAPTLSYNPSSPEDQYEYPFGVEQDGEHRLVPKHLQHTVSAASSSTSSTVANTKLPRYNEGYAMDSNHPMLINPNLLYIDPDENQFSGPIWLKPPNDAPRNSLLLPVSPVAAISTHNAPVVEEYQKPHRPHLNPSFKSGPPGRFSEFPEAQGTHSWLAPTPLNFPAGSSGAYSEYAPNPIGQGPYDDSHLDMLSQWLPEYSQPQLAGSDDLSHLMNTAEYYPTDETLDFWTSDWASLTSPYHPSHLDTTEHYLRDWTHDIPPTADDIQSGGTEYHPLGVPGQLPIALTSSYSTDNHHYDFGSYWEMNSAPPGPKLRFGRDTPGFSQSYADSGIHSSGSGQLVGDDAELPWVFPSILNHSPPKMAPGPREVSTTTGIFNYHPVLSEHSSKTNYANELSITYNGPPESATESPPLSQVV</sequence>
<dbReference type="EMBL" id="ML002445">
    <property type="protein sequence ID" value="RKP37798.1"/>
    <property type="molecule type" value="Genomic_DNA"/>
</dbReference>
<gene>
    <name evidence="2" type="ORF">BJ085DRAFT_40874</name>
</gene>
<feature type="chain" id="PRO_5021004027" evidence="1">
    <location>
        <begin position="21"/>
        <end position="436"/>
    </location>
</feature>
<proteinExistence type="predicted"/>
<keyword evidence="3" id="KW-1185">Reference proteome</keyword>
<reference evidence="3" key="1">
    <citation type="journal article" date="2018" name="Nat. Microbiol.">
        <title>Leveraging single-cell genomics to expand the fungal tree of life.</title>
        <authorList>
            <person name="Ahrendt S.R."/>
            <person name="Quandt C.A."/>
            <person name="Ciobanu D."/>
            <person name="Clum A."/>
            <person name="Salamov A."/>
            <person name="Andreopoulos B."/>
            <person name="Cheng J.F."/>
            <person name="Woyke T."/>
            <person name="Pelin A."/>
            <person name="Henrissat B."/>
            <person name="Reynolds N.K."/>
            <person name="Benny G.L."/>
            <person name="Smith M.E."/>
            <person name="James T.Y."/>
            <person name="Grigoriev I.V."/>
        </authorList>
    </citation>
    <scope>NUCLEOTIDE SEQUENCE [LARGE SCALE GENOMIC DNA]</scope>
    <source>
        <strain evidence="3">RSA 468</strain>
    </source>
</reference>
<evidence type="ECO:0000313" key="2">
    <source>
        <dbReference type="EMBL" id="RKP37798.1"/>
    </source>
</evidence>
<name>A0A4P9ZWS9_9FUNG</name>